<keyword evidence="2" id="KW-1185">Reference proteome</keyword>
<accession>A0A8H6YI90</accession>
<evidence type="ECO:0000313" key="1">
    <source>
        <dbReference type="EMBL" id="KAF7358729.1"/>
    </source>
</evidence>
<evidence type="ECO:0000313" key="2">
    <source>
        <dbReference type="Proteomes" id="UP000623467"/>
    </source>
</evidence>
<protein>
    <submittedName>
        <fullName evidence="1">Uncharacterized protein</fullName>
    </submittedName>
</protein>
<comment type="caution">
    <text evidence="1">The sequence shown here is derived from an EMBL/GenBank/DDBJ whole genome shotgun (WGS) entry which is preliminary data.</text>
</comment>
<dbReference type="Proteomes" id="UP000623467">
    <property type="component" value="Unassembled WGS sequence"/>
</dbReference>
<gene>
    <name evidence="1" type="ORF">MSAN_01211900</name>
</gene>
<dbReference type="EMBL" id="JACAZH010000009">
    <property type="protein sequence ID" value="KAF7358729.1"/>
    <property type="molecule type" value="Genomic_DNA"/>
</dbReference>
<reference evidence="1" key="1">
    <citation type="submission" date="2020-05" db="EMBL/GenBank/DDBJ databases">
        <title>Mycena genomes resolve the evolution of fungal bioluminescence.</title>
        <authorList>
            <person name="Tsai I.J."/>
        </authorList>
    </citation>
    <scope>NUCLEOTIDE SEQUENCE</scope>
    <source>
        <strain evidence="1">160909Yilan</strain>
    </source>
</reference>
<name>A0A8H6YI90_9AGAR</name>
<organism evidence="1 2">
    <name type="scientific">Mycena sanguinolenta</name>
    <dbReference type="NCBI Taxonomy" id="230812"/>
    <lineage>
        <taxon>Eukaryota</taxon>
        <taxon>Fungi</taxon>
        <taxon>Dikarya</taxon>
        <taxon>Basidiomycota</taxon>
        <taxon>Agaricomycotina</taxon>
        <taxon>Agaricomycetes</taxon>
        <taxon>Agaricomycetidae</taxon>
        <taxon>Agaricales</taxon>
        <taxon>Marasmiineae</taxon>
        <taxon>Mycenaceae</taxon>
        <taxon>Mycena</taxon>
    </lineage>
</organism>
<sequence>MCRPRNFYCRCPKSWPLRPPFLTFGRTPRRSSLTQLTPSWWTPPSSDISFVPRPNPVIPPLDTRPVIPRRRRVQFIDHDEDDDDDWRWPPVMQTPPPFIPPPVVMPQFPMESLNLQLSNPRGSYPFLDWDLTHFSSTARIRHVPTISTPGGEAPAFAEPATWPHADLITISFADTPMLMDCESRWGPIVVRGQGGTSRAARGRPRRDLSVFQPTIVTTRADDNELEHLGCCFGRVSSKTGPAGLAEFAGVRYRPWAVAL</sequence>
<proteinExistence type="predicted"/>
<dbReference type="AlphaFoldDB" id="A0A8H6YI90"/>